<name>A0A1I5LX70_9BACT</name>
<evidence type="ECO:0000259" key="1">
    <source>
        <dbReference type="Pfam" id="PF01507"/>
    </source>
</evidence>
<dbReference type="RefSeq" id="WP_092910793.1">
    <property type="nucleotide sequence ID" value="NZ_FOXB01000004.1"/>
</dbReference>
<evidence type="ECO:0000313" key="2">
    <source>
        <dbReference type="EMBL" id="SFP01832.1"/>
    </source>
</evidence>
<dbReference type="Pfam" id="PF01507">
    <property type="entry name" value="PAPS_reduct"/>
    <property type="match status" value="1"/>
</dbReference>
<reference evidence="2 3" key="1">
    <citation type="submission" date="2016-10" db="EMBL/GenBank/DDBJ databases">
        <authorList>
            <person name="de Groot N.N."/>
        </authorList>
    </citation>
    <scope>NUCLEOTIDE SEQUENCE [LARGE SCALE GENOMIC DNA]</scope>
    <source>
        <strain evidence="2 3">EP1-55-1</strain>
    </source>
</reference>
<dbReference type="PANTHER" id="PTHR30083">
    <property type="entry name" value="TRANSCRIPTIONAL REGULATOR-RELATED"/>
    <property type="match status" value="1"/>
</dbReference>
<gene>
    <name evidence="2" type="ORF">SAMN05216234_10460</name>
</gene>
<sequence>MVKESKGNVYEETMKRLEFIFKEFDNVYVSFSGGKDSGVLLNLTLKYAKDKGMLDRLGVFHIDYEAQYSETTKYVDRVFESLPKEVENLRCCVPLKCPTSTSMFETYWRPWEESKRDIWVRELPKKYLSKDDFDFITDDMSDYDFQKRFSLWYHQKRKAKKTCVLIGIRAEESLDRWRTIVSDRNINKYKKVSWTTKMYDNVYNAYPIYDWKTEDIWVANAKFGWDYNKLYDLFYYAGVPLNSMRVASPFHDAAKANLSLYRAIDPNIWGKMVSRVNGVNFTAIYGNTKAMGWKNITKPKHFTWKQYAMFLLETLPKEIADNYRKKLETSIKFWKEKGGVLSEEAIKDLQDAGIKFEIGGKTNYKTDKKPVRMEYIDEIDSRDFKLIPTWKRLCVTILKNDHVGKYMGFSQTKREAEKRKMAMKKYKNL</sequence>
<dbReference type="AlphaFoldDB" id="A0A1I5LX70"/>
<dbReference type="InterPro" id="IPR014729">
    <property type="entry name" value="Rossmann-like_a/b/a_fold"/>
</dbReference>
<dbReference type="PANTHER" id="PTHR30083:SF0">
    <property type="entry name" value="3'-PHOSPHOADENOSINE 5'-PHOSPHOSULFATE SULFOTRANSFERASE (PAPS REDUCTASE)_FAD SYNTHETASE"/>
    <property type="match status" value="1"/>
</dbReference>
<feature type="domain" description="Phosphoadenosine phosphosulphate reductase" evidence="1">
    <location>
        <begin position="27"/>
        <end position="235"/>
    </location>
</feature>
<dbReference type="SUPFAM" id="SSF52402">
    <property type="entry name" value="Adenine nucleotide alpha hydrolases-like"/>
    <property type="match status" value="1"/>
</dbReference>
<keyword evidence="3" id="KW-1185">Reference proteome</keyword>
<dbReference type="Gene3D" id="3.40.50.620">
    <property type="entry name" value="HUPs"/>
    <property type="match status" value="1"/>
</dbReference>
<dbReference type="Proteomes" id="UP000199227">
    <property type="component" value="Unassembled WGS sequence"/>
</dbReference>
<accession>A0A1I5LX70</accession>
<protein>
    <submittedName>
        <fullName evidence="2">Predicted phosphoadenosine phosphosulfate sulfurtransferase, contains C-terminal DUF3440 domain</fullName>
    </submittedName>
</protein>
<dbReference type="InterPro" id="IPR021845">
    <property type="entry name" value="DUF3440"/>
</dbReference>
<dbReference type="InterPro" id="IPR002500">
    <property type="entry name" value="PAPS_reduct_dom"/>
</dbReference>
<dbReference type="STRING" id="223786.SAMN05216234_10460"/>
<evidence type="ECO:0000313" key="3">
    <source>
        <dbReference type="Proteomes" id="UP000199227"/>
    </source>
</evidence>
<dbReference type="GO" id="GO:0071453">
    <property type="term" value="P:cellular response to oxygen levels"/>
    <property type="evidence" value="ECO:0007669"/>
    <property type="project" value="TreeGrafter"/>
</dbReference>
<dbReference type="OrthoDB" id="9774475at2"/>
<organism evidence="2 3">
    <name type="scientific">Hydrogenimonas thermophila</name>
    <dbReference type="NCBI Taxonomy" id="223786"/>
    <lineage>
        <taxon>Bacteria</taxon>
        <taxon>Pseudomonadati</taxon>
        <taxon>Campylobacterota</taxon>
        <taxon>Epsilonproteobacteria</taxon>
        <taxon>Campylobacterales</taxon>
        <taxon>Hydrogenimonadaceae</taxon>
        <taxon>Hydrogenimonas</taxon>
    </lineage>
</organism>
<keyword evidence="2" id="KW-0808">Transferase</keyword>
<dbReference type="GO" id="GO:0016740">
    <property type="term" value="F:transferase activity"/>
    <property type="evidence" value="ECO:0007669"/>
    <property type="project" value="UniProtKB-KW"/>
</dbReference>
<dbReference type="EMBL" id="FOXB01000004">
    <property type="protein sequence ID" value="SFP01832.1"/>
    <property type="molecule type" value="Genomic_DNA"/>
</dbReference>
<proteinExistence type="predicted"/>
<dbReference type="CDD" id="cd23947">
    <property type="entry name" value="PAPS_reductase-like_YbdN"/>
    <property type="match status" value="1"/>
</dbReference>
<dbReference type="Pfam" id="PF11922">
    <property type="entry name" value="DUF3440"/>
    <property type="match status" value="1"/>
</dbReference>